<keyword evidence="9" id="KW-0460">Magnesium</keyword>
<dbReference type="Gene3D" id="3.40.50.300">
    <property type="entry name" value="P-loop containing nucleotide triphosphate hydrolases"/>
    <property type="match status" value="1"/>
</dbReference>
<dbReference type="SUPFAM" id="SSF52540">
    <property type="entry name" value="P-loop containing nucleoside triphosphate hydrolases"/>
    <property type="match status" value="1"/>
</dbReference>
<comment type="function">
    <text evidence="9">Catalyzes the ATP-dependent amination of UTP to CTP with either L-glutamine or ammonia as the source of nitrogen. Regulates intracellular CTP levels through interactions with the four ribonucleotide triphosphates.</text>
</comment>
<feature type="binding site" evidence="9">
    <location>
        <begin position="156"/>
        <end position="158"/>
    </location>
    <ligand>
        <name>CTP</name>
        <dbReference type="ChEBI" id="CHEBI:37563"/>
        <note>allosteric inhibitor</note>
    </ligand>
</feature>
<dbReference type="HAMAP" id="MF_01227">
    <property type="entry name" value="PyrG"/>
    <property type="match status" value="1"/>
</dbReference>
<comment type="subunit">
    <text evidence="9">Homotetramer.</text>
</comment>
<feature type="binding site" evidence="9">
    <location>
        <position position="79"/>
    </location>
    <ligand>
        <name>ATP</name>
        <dbReference type="ChEBI" id="CHEBI:30616"/>
    </ligand>
</feature>
<keyword evidence="4 9" id="KW-0547">Nucleotide-binding</keyword>
<feature type="binding site" evidence="9">
    <location>
        <begin position="22"/>
        <end position="27"/>
    </location>
    <ligand>
        <name>ATP</name>
        <dbReference type="ChEBI" id="CHEBI:30616"/>
    </ligand>
</feature>
<dbReference type="Gene3D" id="3.40.50.880">
    <property type="match status" value="1"/>
</dbReference>
<protein>
    <recommendedName>
        <fullName evidence="9">CTP synthase</fullName>
        <ecNumber evidence="9">6.3.4.2</ecNumber>
    </recommendedName>
    <alternativeName>
        <fullName evidence="9">Cytidine 5'-triphosphate synthase</fullName>
    </alternativeName>
    <alternativeName>
        <fullName evidence="9">Cytidine triphosphate synthetase</fullName>
        <shortName evidence="9">CTP synthetase</shortName>
        <shortName evidence="9">CTPS</shortName>
    </alternativeName>
    <alternativeName>
        <fullName evidence="9">UTP--ammonia ligase</fullName>
    </alternativeName>
</protein>
<organism evidence="13 14">
    <name type="scientific">Conexibacter stalactiti</name>
    <dbReference type="NCBI Taxonomy" id="1940611"/>
    <lineage>
        <taxon>Bacteria</taxon>
        <taxon>Bacillati</taxon>
        <taxon>Actinomycetota</taxon>
        <taxon>Thermoleophilia</taxon>
        <taxon>Solirubrobacterales</taxon>
        <taxon>Conexibacteraceae</taxon>
        <taxon>Conexibacter</taxon>
    </lineage>
</organism>
<dbReference type="InterPro" id="IPR004468">
    <property type="entry name" value="CTP_synthase"/>
</dbReference>
<feature type="binding site" evidence="9">
    <location>
        <position position="62"/>
    </location>
    <ligand>
        <name>L-glutamine</name>
        <dbReference type="ChEBI" id="CHEBI:58359"/>
    </ligand>
</feature>
<dbReference type="RefSeq" id="WP_318596954.1">
    <property type="nucleotide sequence ID" value="NZ_JAWSTH010000020.1"/>
</dbReference>
<evidence type="ECO:0000313" key="14">
    <source>
        <dbReference type="Proteomes" id="UP001284601"/>
    </source>
</evidence>
<feature type="active site" evidence="9">
    <location>
        <position position="518"/>
    </location>
</feature>
<comment type="miscellaneous">
    <text evidence="9">CTPSs have evolved a hybrid strategy for distinguishing between UTP and CTP. The overlapping regions of the product feedback inhibitory and substrate sites recognize a common feature in both compounds, the triphosphate moiety. To differentiate isosteric substrate and product pyrimidine rings, an additional pocket far from the expected kinase/ligase catalytic site, specifically recognizes the cytosine and ribose portions of the product inhibitor.</text>
</comment>
<feature type="active site" description="Nucleophile; for glutamine hydrolysis" evidence="9">
    <location>
        <position position="390"/>
    </location>
</feature>
<evidence type="ECO:0000259" key="12">
    <source>
        <dbReference type="Pfam" id="PF06418"/>
    </source>
</evidence>
<dbReference type="EC" id="6.3.4.2" evidence="9"/>
<dbReference type="GO" id="GO:0003883">
    <property type="term" value="F:CTP synthase activity"/>
    <property type="evidence" value="ECO:0007669"/>
    <property type="project" value="UniProtKB-EC"/>
</dbReference>
<feature type="binding site" evidence="9">
    <location>
        <position position="21"/>
    </location>
    <ligand>
        <name>CTP</name>
        <dbReference type="ChEBI" id="CHEBI:37563"/>
        <note>allosteric inhibitor</note>
    </ligand>
</feature>
<dbReference type="CDD" id="cd03113">
    <property type="entry name" value="CTPS_N"/>
    <property type="match status" value="1"/>
</dbReference>
<feature type="binding site" evidence="9">
    <location>
        <position position="414"/>
    </location>
    <ligand>
        <name>L-glutamine</name>
        <dbReference type="ChEBI" id="CHEBI:58359"/>
    </ligand>
</feature>
<dbReference type="PROSITE" id="PS51273">
    <property type="entry name" value="GATASE_TYPE_1"/>
    <property type="match status" value="1"/>
</dbReference>
<feature type="binding site" evidence="9">
    <location>
        <begin position="391"/>
        <end position="394"/>
    </location>
    <ligand>
        <name>L-glutamine</name>
        <dbReference type="ChEBI" id="CHEBI:58359"/>
    </ligand>
</feature>
<dbReference type="PANTHER" id="PTHR11550:SF0">
    <property type="entry name" value="CTP SYNTHASE-RELATED"/>
    <property type="match status" value="1"/>
</dbReference>
<keyword evidence="6 9" id="KW-0315">Glutamine amidotransferase</keyword>
<keyword evidence="3 9" id="KW-0436">Ligase</keyword>
<evidence type="ECO:0000256" key="2">
    <source>
        <dbReference type="ARBA" id="ARBA00007533"/>
    </source>
</evidence>
<evidence type="ECO:0000256" key="7">
    <source>
        <dbReference type="ARBA" id="ARBA00022975"/>
    </source>
</evidence>
<evidence type="ECO:0000256" key="8">
    <source>
        <dbReference type="ARBA" id="ARBA00047781"/>
    </source>
</evidence>
<dbReference type="Pfam" id="PF00117">
    <property type="entry name" value="GATase"/>
    <property type="match status" value="1"/>
</dbReference>
<reference evidence="13 14" key="2">
    <citation type="submission" date="2023-10" db="EMBL/GenBank/DDBJ databases">
        <authorList>
            <person name="Han X.F."/>
        </authorList>
    </citation>
    <scope>NUCLEOTIDE SEQUENCE [LARGE SCALE GENOMIC DNA]</scope>
    <source>
        <strain evidence="13 14">KCTC 39840</strain>
    </source>
</reference>
<evidence type="ECO:0000256" key="9">
    <source>
        <dbReference type="HAMAP-Rule" id="MF_01227"/>
    </source>
</evidence>
<feature type="binding site" evidence="9">
    <location>
        <position position="363"/>
    </location>
    <ligand>
        <name>L-glutamine</name>
        <dbReference type="ChEBI" id="CHEBI:58359"/>
    </ligand>
</feature>
<dbReference type="NCBIfam" id="NF003792">
    <property type="entry name" value="PRK05380.1"/>
    <property type="match status" value="1"/>
</dbReference>
<comment type="catalytic activity">
    <reaction evidence="8 9">
        <text>UTP + L-glutamine + ATP + H2O = CTP + L-glutamate + ADP + phosphate + 2 H(+)</text>
        <dbReference type="Rhea" id="RHEA:26426"/>
        <dbReference type="ChEBI" id="CHEBI:15377"/>
        <dbReference type="ChEBI" id="CHEBI:15378"/>
        <dbReference type="ChEBI" id="CHEBI:29985"/>
        <dbReference type="ChEBI" id="CHEBI:30616"/>
        <dbReference type="ChEBI" id="CHEBI:37563"/>
        <dbReference type="ChEBI" id="CHEBI:43474"/>
        <dbReference type="ChEBI" id="CHEBI:46398"/>
        <dbReference type="ChEBI" id="CHEBI:58359"/>
        <dbReference type="ChEBI" id="CHEBI:456216"/>
        <dbReference type="EC" id="6.3.4.2"/>
    </reaction>
</comment>
<dbReference type="PANTHER" id="PTHR11550">
    <property type="entry name" value="CTP SYNTHASE"/>
    <property type="match status" value="1"/>
</dbReference>
<feature type="region of interest" description="Disordered" evidence="10">
    <location>
        <begin position="546"/>
        <end position="567"/>
    </location>
</feature>
<dbReference type="CDD" id="cd01746">
    <property type="entry name" value="GATase1_CTP_Synthase"/>
    <property type="match status" value="1"/>
</dbReference>
<evidence type="ECO:0000256" key="3">
    <source>
        <dbReference type="ARBA" id="ARBA00022598"/>
    </source>
</evidence>
<keyword evidence="5 9" id="KW-0067">ATP-binding</keyword>
<keyword evidence="7 9" id="KW-0665">Pyrimidine biosynthesis</keyword>
<evidence type="ECO:0000256" key="1">
    <source>
        <dbReference type="ARBA" id="ARBA00005171"/>
    </source>
</evidence>
<evidence type="ECO:0000256" key="6">
    <source>
        <dbReference type="ARBA" id="ARBA00022962"/>
    </source>
</evidence>
<reference evidence="14" key="1">
    <citation type="submission" date="2023-07" db="EMBL/GenBank/DDBJ databases">
        <title>Conexibacter stalactiti sp. nov., isolated from stalactites in a lava cave and emended description of the genus Conexibacter.</title>
        <authorList>
            <person name="Lee S.D."/>
        </authorList>
    </citation>
    <scope>NUCLEOTIDE SEQUENCE [LARGE SCALE GENOMIC DNA]</scope>
    <source>
        <strain evidence="14">KCTC 39840</strain>
    </source>
</reference>
<feature type="domain" description="CTP synthase N-terminal" evidence="12">
    <location>
        <begin position="11"/>
        <end position="275"/>
    </location>
</feature>
<dbReference type="InterPro" id="IPR029062">
    <property type="entry name" value="Class_I_gatase-like"/>
</dbReference>
<proteinExistence type="inferred from homology"/>
<evidence type="ECO:0000256" key="5">
    <source>
        <dbReference type="ARBA" id="ARBA00022840"/>
    </source>
</evidence>
<comment type="caution">
    <text evidence="9">Lacks conserved residue(s) required for the propagation of feature annotation.</text>
</comment>
<evidence type="ECO:0000313" key="13">
    <source>
        <dbReference type="EMBL" id="MDW5594660.1"/>
    </source>
</evidence>
<dbReference type="NCBIfam" id="TIGR00337">
    <property type="entry name" value="PyrG"/>
    <property type="match status" value="1"/>
</dbReference>
<feature type="active site" evidence="9">
    <location>
        <position position="520"/>
    </location>
</feature>
<dbReference type="InterPro" id="IPR027417">
    <property type="entry name" value="P-loop_NTPase"/>
</dbReference>
<feature type="binding site" evidence="9">
    <location>
        <begin position="196"/>
        <end position="201"/>
    </location>
    <ligand>
        <name>CTP</name>
        <dbReference type="ChEBI" id="CHEBI:37563"/>
        <note>allosteric inhibitor</note>
    </ligand>
</feature>
<evidence type="ECO:0000256" key="10">
    <source>
        <dbReference type="SAM" id="MobiDB-lite"/>
    </source>
</evidence>
<feature type="binding site" evidence="9">
    <location>
        <position position="21"/>
    </location>
    <ligand>
        <name>UTP</name>
        <dbReference type="ChEBI" id="CHEBI:46398"/>
    </ligand>
</feature>
<feature type="region of interest" description="Amidoligase domain" evidence="9">
    <location>
        <begin position="1"/>
        <end position="275"/>
    </location>
</feature>
<keyword evidence="14" id="KW-1185">Reference proteome</keyword>
<dbReference type="InterPro" id="IPR017926">
    <property type="entry name" value="GATASE"/>
</dbReference>
<dbReference type="Proteomes" id="UP001284601">
    <property type="component" value="Unassembled WGS sequence"/>
</dbReference>
<dbReference type="SUPFAM" id="SSF52317">
    <property type="entry name" value="Class I glutamine amidotransferase-like"/>
    <property type="match status" value="1"/>
</dbReference>
<feature type="binding site" evidence="9">
    <location>
        <position position="149"/>
    </location>
    <ligand>
        <name>Mg(2+)</name>
        <dbReference type="ChEBI" id="CHEBI:18420"/>
    </ligand>
</feature>
<comment type="caution">
    <text evidence="13">The sequence shown here is derived from an EMBL/GenBank/DDBJ whole genome shotgun (WGS) entry which is preliminary data.</text>
</comment>
<evidence type="ECO:0000256" key="4">
    <source>
        <dbReference type="ARBA" id="ARBA00022741"/>
    </source>
</evidence>
<comment type="pathway">
    <text evidence="1 9">Pyrimidine metabolism; CTP biosynthesis via de novo pathway; CTP from UDP: step 2/2.</text>
</comment>
<comment type="catalytic activity">
    <reaction evidence="9">
        <text>L-glutamine + H2O = L-glutamate + NH4(+)</text>
        <dbReference type="Rhea" id="RHEA:15889"/>
        <dbReference type="ChEBI" id="CHEBI:15377"/>
        <dbReference type="ChEBI" id="CHEBI:28938"/>
        <dbReference type="ChEBI" id="CHEBI:29985"/>
        <dbReference type="ChEBI" id="CHEBI:58359"/>
    </reaction>
</comment>
<sequence length="567" mass="61858">MPDAPTSGTTRFIFVTGGVVSSLGKGIAAASIGRLLVARGFTVQLQKLDPYINVDPGTMSPYQHGEVFVTEDGAETDLDLGHYERFTDVNARRGSNVTAGGIYNSVIRRERRGDYLGGTVQVIPHITDEIKQRVKLMADASDVDFVITEIGGTVGDIESLPFLEAIRQFPSDVGRRNCMYIHLTLVPYIGHAGELKTKPTQHSVNELRRIGIGADMLLCRSESLLSKDIRKKIALFAGLPVEAIGSAVDVDHIYRVPLVYREQGIDDFVLDHFRITDAPAPDLGGWEEMTGRAVGATQRVRIALVGKYIKLEDAYLSVVESLKHAGIEHGTQIDVDWIDSEQLETDAARERLNQADGVLVPGGFGGRGIEGKICAAQVAREDSIPYLGICLGMQVAVAEFARHVANMPGANSTEFDPETPYPVIDLLPEQKEISDLGGTMRLGADPVKLHEGTRARELYGEAVIYERHRHRYEVNNHLRRRLEAAGLICSGTSPDDQLVEAVELPVEEHPFFVASQYHPEFKSRPQRPAPLFRGFVRAALDRAQARGTAGGEAHDGSLANGSGVPTA</sequence>
<feature type="binding site" evidence="9">
    <location>
        <begin position="196"/>
        <end position="201"/>
    </location>
    <ligand>
        <name>UTP</name>
        <dbReference type="ChEBI" id="CHEBI:46398"/>
    </ligand>
</feature>
<feature type="domain" description="Glutamine amidotransferase" evidence="11">
    <location>
        <begin position="312"/>
        <end position="537"/>
    </location>
</feature>
<dbReference type="EMBL" id="JAWSTH010000020">
    <property type="protein sequence ID" value="MDW5594660.1"/>
    <property type="molecule type" value="Genomic_DNA"/>
</dbReference>
<feature type="binding site" evidence="9">
    <location>
        <position position="471"/>
    </location>
    <ligand>
        <name>L-glutamine</name>
        <dbReference type="ChEBI" id="CHEBI:58359"/>
    </ligand>
</feature>
<feature type="binding site" evidence="9">
    <location>
        <position position="250"/>
    </location>
    <ligand>
        <name>ATP</name>
        <dbReference type="ChEBI" id="CHEBI:30616"/>
    </ligand>
</feature>
<accession>A0ABU4HN48</accession>
<feature type="binding site" evidence="9">
    <location>
        <position position="79"/>
    </location>
    <ligand>
        <name>Mg(2+)</name>
        <dbReference type="ChEBI" id="CHEBI:18420"/>
    </ligand>
</feature>
<comment type="activity regulation">
    <text evidence="9">Allosterically activated by GTP, when glutamine is the substrate; GTP has no effect on the reaction when ammonia is the substrate. The allosteric effector GTP functions by stabilizing the protein conformation that binds the tetrahedral intermediate(s) formed during glutamine hydrolysis. Inhibited by the product CTP, via allosteric rather than competitive inhibition.</text>
</comment>
<dbReference type="InterPro" id="IPR033828">
    <property type="entry name" value="GATase1_CTP_Synthase"/>
</dbReference>
<name>A0ABU4HN48_9ACTN</name>
<feature type="binding site" evidence="9">
    <location>
        <position position="232"/>
    </location>
    <ligand>
        <name>UTP</name>
        <dbReference type="ChEBI" id="CHEBI:46398"/>
    </ligand>
</feature>
<dbReference type="InterPro" id="IPR017456">
    <property type="entry name" value="CTP_synthase_N"/>
</dbReference>
<comment type="catalytic activity">
    <reaction evidence="9">
        <text>UTP + NH4(+) + ATP = CTP + ADP + phosphate + 2 H(+)</text>
        <dbReference type="Rhea" id="RHEA:16597"/>
        <dbReference type="ChEBI" id="CHEBI:15378"/>
        <dbReference type="ChEBI" id="CHEBI:28938"/>
        <dbReference type="ChEBI" id="CHEBI:30616"/>
        <dbReference type="ChEBI" id="CHEBI:37563"/>
        <dbReference type="ChEBI" id="CHEBI:43474"/>
        <dbReference type="ChEBI" id="CHEBI:46398"/>
        <dbReference type="ChEBI" id="CHEBI:456216"/>
    </reaction>
</comment>
<keyword evidence="9" id="KW-0479">Metal-binding</keyword>
<comment type="similarity">
    <text evidence="2 9">Belongs to the CTP synthase family.</text>
</comment>
<feature type="binding site" evidence="9">
    <location>
        <position position="232"/>
    </location>
    <ligand>
        <name>CTP</name>
        <dbReference type="ChEBI" id="CHEBI:37563"/>
        <note>allosteric inhibitor</note>
    </ligand>
</feature>
<gene>
    <name evidence="9" type="primary">pyrG</name>
    <name evidence="13" type="ORF">R7226_09955</name>
</gene>
<dbReference type="Pfam" id="PF06418">
    <property type="entry name" value="CTP_synth_N"/>
    <property type="match status" value="1"/>
</dbReference>
<evidence type="ECO:0000259" key="11">
    <source>
        <dbReference type="Pfam" id="PF00117"/>
    </source>
</evidence>